<gene>
    <name evidence="1" type="ORF">SDC9_00573</name>
</gene>
<evidence type="ECO:0000313" key="1">
    <source>
        <dbReference type="EMBL" id="MPL55106.1"/>
    </source>
</evidence>
<protein>
    <submittedName>
        <fullName evidence="1">Uncharacterized protein</fullName>
    </submittedName>
</protein>
<name>A0A644SKD3_9ZZZZ</name>
<accession>A0A644SKD3</accession>
<organism evidence="1">
    <name type="scientific">bioreactor metagenome</name>
    <dbReference type="NCBI Taxonomy" id="1076179"/>
    <lineage>
        <taxon>unclassified sequences</taxon>
        <taxon>metagenomes</taxon>
        <taxon>ecological metagenomes</taxon>
    </lineage>
</organism>
<reference evidence="1" key="1">
    <citation type="submission" date="2019-08" db="EMBL/GenBank/DDBJ databases">
        <authorList>
            <person name="Kucharzyk K."/>
            <person name="Murdoch R.W."/>
            <person name="Higgins S."/>
            <person name="Loffler F."/>
        </authorList>
    </citation>
    <scope>NUCLEOTIDE SEQUENCE</scope>
</reference>
<comment type="caution">
    <text evidence="1">The sequence shown here is derived from an EMBL/GenBank/DDBJ whole genome shotgun (WGS) entry which is preliminary data.</text>
</comment>
<dbReference type="EMBL" id="VSSQ01000001">
    <property type="protein sequence ID" value="MPL55106.1"/>
    <property type="molecule type" value="Genomic_DNA"/>
</dbReference>
<dbReference type="AlphaFoldDB" id="A0A644SKD3"/>
<sequence>MMAEPFGRLRAGWVETALCSKAVRIMFIMLLAADSGGFGTLEC</sequence>
<proteinExistence type="predicted"/>